<evidence type="ECO:0000313" key="2">
    <source>
        <dbReference type="EMBL" id="UXH80536.1"/>
    </source>
</evidence>
<dbReference type="RefSeq" id="WP_261760353.1">
    <property type="nucleotide sequence ID" value="NZ_CP104562.2"/>
</dbReference>
<feature type="region of interest" description="Disordered" evidence="1">
    <location>
        <begin position="74"/>
        <end position="108"/>
    </location>
</feature>
<name>A0ABY6B580_9BURK</name>
<reference evidence="2" key="1">
    <citation type="submission" date="2022-10" db="EMBL/GenBank/DDBJ databases">
        <title>Characterization and whole genome sequencing of a new Roseateles species, isolated from fresh water.</title>
        <authorList>
            <person name="Guliayeva D.Y."/>
            <person name="Akhremchuk A.E."/>
            <person name="Sikolenko M.A."/>
            <person name="Valentovich L.N."/>
            <person name="Sidarenka A.V."/>
        </authorList>
    </citation>
    <scope>NUCLEOTIDE SEQUENCE</scope>
    <source>
        <strain evidence="2">BIM B-1768</strain>
    </source>
</reference>
<evidence type="ECO:0000256" key="1">
    <source>
        <dbReference type="SAM" id="MobiDB-lite"/>
    </source>
</evidence>
<feature type="compositionally biased region" description="Low complexity" evidence="1">
    <location>
        <begin position="160"/>
        <end position="176"/>
    </location>
</feature>
<dbReference type="Proteomes" id="UP001064933">
    <property type="component" value="Chromosome"/>
</dbReference>
<protein>
    <submittedName>
        <fullName evidence="2">Uncharacterized protein</fullName>
    </submittedName>
</protein>
<gene>
    <name evidence="2" type="ORF">N4261_11960</name>
</gene>
<keyword evidence="3" id="KW-1185">Reference proteome</keyword>
<accession>A0ABY6B580</accession>
<proteinExistence type="predicted"/>
<evidence type="ECO:0000313" key="3">
    <source>
        <dbReference type="Proteomes" id="UP001064933"/>
    </source>
</evidence>
<sequence>MAAPLPPPESLDELSAHIDLIELRVVQRDMAFHRHWQSLQHRGKAALAPTRWLLPLAGVGSSWLFMRLFRRKPPRGRHGRHDAPVHAAHPTAHARHAHATESPGHDAKRPEVGLLQTLTLLWGLMPAHMRQKLGPETTQLVLGVVAGFIEGRRRQRPKAGEPSAEAPGAAARSSGD</sequence>
<dbReference type="EMBL" id="CP104562">
    <property type="protein sequence ID" value="UXH80536.1"/>
    <property type="molecule type" value="Genomic_DNA"/>
</dbReference>
<organism evidence="2 3">
    <name type="scientific">Roseateles amylovorans</name>
    <dbReference type="NCBI Taxonomy" id="2978473"/>
    <lineage>
        <taxon>Bacteria</taxon>
        <taxon>Pseudomonadati</taxon>
        <taxon>Pseudomonadota</taxon>
        <taxon>Betaproteobacteria</taxon>
        <taxon>Burkholderiales</taxon>
        <taxon>Sphaerotilaceae</taxon>
        <taxon>Roseateles</taxon>
    </lineage>
</organism>
<feature type="region of interest" description="Disordered" evidence="1">
    <location>
        <begin position="152"/>
        <end position="176"/>
    </location>
</feature>